<dbReference type="EMBL" id="CAMXCT020002032">
    <property type="protein sequence ID" value="CAL1148462.1"/>
    <property type="molecule type" value="Genomic_DNA"/>
</dbReference>
<proteinExistence type="predicted"/>
<dbReference type="Proteomes" id="UP001152797">
    <property type="component" value="Unassembled WGS sequence"/>
</dbReference>
<protein>
    <submittedName>
        <fullName evidence="2">Uncharacterized protein</fullName>
    </submittedName>
</protein>
<organism evidence="2">
    <name type="scientific">Cladocopium goreaui</name>
    <dbReference type="NCBI Taxonomy" id="2562237"/>
    <lineage>
        <taxon>Eukaryota</taxon>
        <taxon>Sar</taxon>
        <taxon>Alveolata</taxon>
        <taxon>Dinophyceae</taxon>
        <taxon>Suessiales</taxon>
        <taxon>Symbiodiniaceae</taxon>
        <taxon>Cladocopium</taxon>
    </lineage>
</organism>
<evidence type="ECO:0000256" key="1">
    <source>
        <dbReference type="SAM" id="MobiDB-lite"/>
    </source>
</evidence>
<evidence type="ECO:0000313" key="4">
    <source>
        <dbReference type="Proteomes" id="UP001152797"/>
    </source>
</evidence>
<evidence type="ECO:0000313" key="2">
    <source>
        <dbReference type="EMBL" id="CAI3995087.1"/>
    </source>
</evidence>
<dbReference type="AlphaFoldDB" id="A0A9P1CMK5"/>
<feature type="region of interest" description="Disordered" evidence="1">
    <location>
        <begin position="236"/>
        <end position="267"/>
    </location>
</feature>
<dbReference type="EMBL" id="CAMXCT030002032">
    <property type="protein sequence ID" value="CAL4782399.1"/>
    <property type="molecule type" value="Genomic_DNA"/>
</dbReference>
<sequence length="544" mass="61288">MASKEICIVCQVEFSDDDFQSRRSTRYQAHCPKCSLGLRAILTASKGSEGSKDDESTSKYLQNLSKEDPEKYRKIFAEYESSTVLYSETTETTKRSKLGAGWLAMKHSVYIEHYTQKVPECDRLTREQAQEAWIRDVNPSNTATEKEMIDIYDAKTGRVERVQHVYVQVEIKKSKEFIHDDKRSASVVEQSKEANTKAALAAKQRTLSFLTMSADETFFKSSEFLMEATSDETCIIPLPAGSGNGRKSNSGKNKNKGSASKAGSSSSKKVDVGTYRLRTATKMITHLKFLQASFRELDSKVKEFYKEQADFKTKALSLKSSGVSEDRLLSDQSLQLGDDAALVKMMYNVLDRHRLLQFLSLGSDSMDVSDLEGGSADPSNGTENARKHIQSDPFLTEQCQGEVQAYVDIKNPEKIYESLNTKDCIDNQHEELMKVVKGVKTCISSLRRSLLDFVQMVKSTNKARERFQEQMARATGNPKSVTHGGLQGRPNLQSMADSDPEVLKIFKLLGCTYFFLITRMMHCVHRGCNQSCYKCETSYTFFLM</sequence>
<comment type="caution">
    <text evidence="2">The sequence shown here is derived from an EMBL/GenBank/DDBJ whole genome shotgun (WGS) entry which is preliminary data.</text>
</comment>
<feature type="region of interest" description="Disordered" evidence="1">
    <location>
        <begin position="472"/>
        <end position="493"/>
    </location>
</feature>
<dbReference type="OrthoDB" id="10626877at2759"/>
<accession>A0A9P1CMK5</accession>
<feature type="compositionally biased region" description="Low complexity" evidence="1">
    <location>
        <begin position="245"/>
        <end position="267"/>
    </location>
</feature>
<dbReference type="EMBL" id="CAMXCT010002032">
    <property type="protein sequence ID" value="CAI3995087.1"/>
    <property type="molecule type" value="Genomic_DNA"/>
</dbReference>
<reference evidence="2" key="1">
    <citation type="submission" date="2022-10" db="EMBL/GenBank/DDBJ databases">
        <authorList>
            <person name="Chen Y."/>
            <person name="Dougan E. K."/>
            <person name="Chan C."/>
            <person name="Rhodes N."/>
            <person name="Thang M."/>
        </authorList>
    </citation>
    <scope>NUCLEOTIDE SEQUENCE</scope>
</reference>
<evidence type="ECO:0000313" key="3">
    <source>
        <dbReference type="EMBL" id="CAL4782399.1"/>
    </source>
</evidence>
<reference evidence="3 4" key="2">
    <citation type="submission" date="2024-05" db="EMBL/GenBank/DDBJ databases">
        <authorList>
            <person name="Chen Y."/>
            <person name="Shah S."/>
            <person name="Dougan E. K."/>
            <person name="Thang M."/>
            <person name="Chan C."/>
        </authorList>
    </citation>
    <scope>NUCLEOTIDE SEQUENCE [LARGE SCALE GENOMIC DNA]</scope>
</reference>
<name>A0A9P1CMK5_9DINO</name>
<keyword evidence="4" id="KW-1185">Reference proteome</keyword>
<gene>
    <name evidence="2" type="ORF">C1SCF055_LOCUS21687</name>
</gene>